<dbReference type="EMBL" id="FTLX01000007">
    <property type="protein sequence ID" value="SIR38305.1"/>
    <property type="molecule type" value="Genomic_DNA"/>
</dbReference>
<dbReference type="AlphaFoldDB" id="A0A1N7AGU3"/>
<evidence type="ECO:0000313" key="1">
    <source>
        <dbReference type="EMBL" id="SIR38305.1"/>
    </source>
</evidence>
<gene>
    <name evidence="1" type="ORF">SAMN05443094_107205</name>
</gene>
<sequence>MYNMRNYLLIDTFDIISIDKGVNIKFDYAQFLEGLLFYEKIYFSVSKASIGHTVKAIINLVGEEVYFKLLDKDIINFFIDDVGYALQDKGSSKDMKLGKFEMRILPSGTDIERNIQEATESRHISNKTIPYINKNAIEISLENTNPASYQGNIFSALSNNELMKSLMHTYFPFVLVSEEIFDSYKLKFNQGVITIDSNLDDESQSNLFIMLGIMGFGILRVEGFKIIAAKSKVNNLSGNPSTQQVLETQFYDLNKTHSNLAEIIEIDELPELRTLNLSFEDILTLRKQTVGIRKLLANYKDYDPAKFKAEYINALTKKNFYLDNGVMKTVRWVVPTVIGIVHTPAGVAVSLAETALANLIEQKKVIRLKNIFEKNNLI</sequence>
<evidence type="ECO:0000313" key="2">
    <source>
        <dbReference type="Proteomes" id="UP000186385"/>
    </source>
</evidence>
<proteinExistence type="predicted"/>
<dbReference type="Proteomes" id="UP000186385">
    <property type="component" value="Unassembled WGS sequence"/>
</dbReference>
<name>A0A1N7AGU3_9BACI</name>
<protein>
    <submittedName>
        <fullName evidence="1">Uncharacterized protein</fullName>
    </submittedName>
</protein>
<reference evidence="1 2" key="1">
    <citation type="submission" date="2017-01" db="EMBL/GenBank/DDBJ databases">
        <authorList>
            <person name="Mah S.A."/>
            <person name="Swanson W.J."/>
            <person name="Moy G.W."/>
            <person name="Vacquier V.D."/>
        </authorList>
    </citation>
    <scope>NUCLEOTIDE SEQUENCE [LARGE SCALE GENOMIC DNA]</scope>
    <source>
        <strain evidence="1 2">NIO-1016</strain>
    </source>
</reference>
<accession>A0A1N7AGU3</accession>
<organism evidence="1 2">
    <name type="scientific">Domibacillus enclensis</name>
    <dbReference type="NCBI Taxonomy" id="1017273"/>
    <lineage>
        <taxon>Bacteria</taxon>
        <taxon>Bacillati</taxon>
        <taxon>Bacillota</taxon>
        <taxon>Bacilli</taxon>
        <taxon>Bacillales</taxon>
        <taxon>Bacillaceae</taxon>
        <taxon>Domibacillus</taxon>
    </lineage>
</organism>
<dbReference type="STRING" id="1017273.SAMN05443094_107205"/>